<dbReference type="Proteomes" id="UP000238164">
    <property type="component" value="Chromosome 1"/>
</dbReference>
<name>A0A2N9JCD6_9ACTN</name>
<accession>A0A2N9JCD6</accession>
<dbReference type="EMBL" id="LT985188">
    <property type="protein sequence ID" value="SPD85116.1"/>
    <property type="molecule type" value="Genomic_DNA"/>
</dbReference>
<sequence length="84" mass="9325">MHECIAVNFVLDGRGEGCCRRRVVNIVYQNSYAIEVAALGLDHIAHETWSQDIAIRALVAVHHKVYGHEDSFSNDMASKGLLSD</sequence>
<organism evidence="1 2">
    <name type="scientific">Micropruina glycogenica</name>
    <dbReference type="NCBI Taxonomy" id="75385"/>
    <lineage>
        <taxon>Bacteria</taxon>
        <taxon>Bacillati</taxon>
        <taxon>Actinomycetota</taxon>
        <taxon>Actinomycetes</taxon>
        <taxon>Propionibacteriales</taxon>
        <taxon>Nocardioidaceae</taxon>
        <taxon>Micropruina</taxon>
    </lineage>
</organism>
<evidence type="ECO:0000313" key="1">
    <source>
        <dbReference type="EMBL" id="SPD85116.1"/>
    </source>
</evidence>
<reference evidence="1 2" key="1">
    <citation type="submission" date="2018-02" db="EMBL/GenBank/DDBJ databases">
        <authorList>
            <person name="Cohen D.B."/>
            <person name="Kent A.D."/>
        </authorList>
    </citation>
    <scope>NUCLEOTIDE SEQUENCE [LARGE SCALE GENOMIC DNA]</scope>
    <source>
        <strain evidence="1">1</strain>
    </source>
</reference>
<protein>
    <submittedName>
        <fullName evidence="1">Uncharacterized protein</fullName>
    </submittedName>
</protein>
<evidence type="ECO:0000313" key="2">
    <source>
        <dbReference type="Proteomes" id="UP000238164"/>
    </source>
</evidence>
<gene>
    <name evidence="1" type="ORF">MPLG2_0080</name>
</gene>
<proteinExistence type="predicted"/>
<dbReference type="AlphaFoldDB" id="A0A2N9JCD6"/>
<keyword evidence="2" id="KW-1185">Reference proteome</keyword>
<dbReference type="KEGG" id="mgg:MPLG2_0080"/>